<reference evidence="1 2" key="1">
    <citation type="submission" date="2019-10" db="EMBL/GenBank/DDBJ databases">
        <authorList>
            <person name="Karimi E."/>
        </authorList>
    </citation>
    <scope>NUCLEOTIDE SEQUENCE [LARGE SCALE GENOMIC DNA]</scope>
    <source>
        <strain evidence="1">Sphingobacterium sp. 8BC</strain>
    </source>
</reference>
<name>A0A653YNZ6_SPHMU</name>
<protein>
    <submittedName>
        <fullName evidence="1">Uncharacterized protein</fullName>
    </submittedName>
</protein>
<dbReference type="AlphaFoldDB" id="A0A653YNZ6"/>
<dbReference type="EMBL" id="CABWMV010000003">
    <property type="protein sequence ID" value="VXC44012.1"/>
    <property type="molecule type" value="Genomic_DNA"/>
</dbReference>
<evidence type="ECO:0000313" key="2">
    <source>
        <dbReference type="Proteomes" id="UP000432350"/>
    </source>
</evidence>
<dbReference type="RefSeq" id="WP_159333243.1">
    <property type="nucleotide sequence ID" value="NZ_DAMDOQ010000020.1"/>
</dbReference>
<accession>A0A653YNZ6</accession>
<gene>
    <name evidence="1" type="ORF">SPHINGO8BC_110234</name>
</gene>
<sequence length="99" mass="11395">MKFEKKAIERVAAKYQAVNDLIALGVLQELTDKPNIYLFRAFLQGKDKTYLKNFCNNLLLVWAGTFKPSNWKKVELCVWDKESGDLICKYGEDIGLVFS</sequence>
<dbReference type="Proteomes" id="UP000432350">
    <property type="component" value="Unassembled WGS sequence"/>
</dbReference>
<organism evidence="1 2">
    <name type="scientific">Sphingobacterium multivorum</name>
    <dbReference type="NCBI Taxonomy" id="28454"/>
    <lineage>
        <taxon>Bacteria</taxon>
        <taxon>Pseudomonadati</taxon>
        <taxon>Bacteroidota</taxon>
        <taxon>Sphingobacteriia</taxon>
        <taxon>Sphingobacteriales</taxon>
        <taxon>Sphingobacteriaceae</taxon>
        <taxon>Sphingobacterium</taxon>
    </lineage>
</organism>
<evidence type="ECO:0000313" key="1">
    <source>
        <dbReference type="EMBL" id="VXC44012.1"/>
    </source>
</evidence>
<proteinExistence type="predicted"/>